<reference evidence="1 2" key="1">
    <citation type="submission" date="2015-06" db="EMBL/GenBank/DDBJ databases">
        <title>Draft genome sequence of an Alphaproteobacteria species associated to the Mediterranean sponge Oscarella lobularis.</title>
        <authorList>
            <person name="Jourda C."/>
            <person name="Santini S."/>
            <person name="Claverie J.-M."/>
        </authorList>
    </citation>
    <scope>NUCLEOTIDE SEQUENCE [LARGE SCALE GENOMIC DNA]</scope>
    <source>
        <strain evidence="1">IGS</strain>
    </source>
</reference>
<gene>
    <name evidence="1" type="ORF">AIOL_002609</name>
</gene>
<accession>A0A0J9E789</accession>
<proteinExistence type="predicted"/>
<dbReference type="EMBL" id="LFTY01000002">
    <property type="protein sequence ID" value="KMW57644.1"/>
    <property type="molecule type" value="Genomic_DNA"/>
</dbReference>
<name>A0A0J9E789_9RHOB</name>
<comment type="caution">
    <text evidence="1">The sequence shown here is derived from an EMBL/GenBank/DDBJ whole genome shotgun (WGS) entry which is preliminary data.</text>
</comment>
<evidence type="ECO:0000313" key="1">
    <source>
        <dbReference type="EMBL" id="KMW57644.1"/>
    </source>
</evidence>
<dbReference type="PATRIC" id="fig|1675527.3.peg.2735"/>
<dbReference type="AlphaFoldDB" id="A0A0J9E789"/>
<dbReference type="Proteomes" id="UP000037178">
    <property type="component" value="Unassembled WGS sequence"/>
</dbReference>
<dbReference type="STRING" id="1675527.AIOL_002609"/>
<keyword evidence="2" id="KW-1185">Reference proteome</keyword>
<evidence type="ECO:0000313" key="2">
    <source>
        <dbReference type="Proteomes" id="UP000037178"/>
    </source>
</evidence>
<protein>
    <submittedName>
        <fullName evidence="1">Uncharacterized protein</fullName>
    </submittedName>
</protein>
<sequence>MASANGNNGYEMFQGSIWDGKAGPLDSWLWTNSSPHLWTVDLPADLPAGIHSLTVTGEDHHGRTYSDTIAFEIVEEIPDMTWQEVFWE</sequence>
<organism evidence="1 2">
    <name type="scientific">Candidatus Rhodobacter oscarellae</name>
    <dbReference type="NCBI Taxonomy" id="1675527"/>
    <lineage>
        <taxon>Bacteria</taxon>
        <taxon>Pseudomonadati</taxon>
        <taxon>Pseudomonadota</taxon>
        <taxon>Alphaproteobacteria</taxon>
        <taxon>Rhodobacterales</taxon>
        <taxon>Rhodobacter group</taxon>
        <taxon>Rhodobacter</taxon>
    </lineage>
</organism>